<evidence type="ECO:0000256" key="2">
    <source>
        <dbReference type="ARBA" id="ARBA00022723"/>
    </source>
</evidence>
<organism evidence="7 8">
    <name type="scientific">Indibacter alkaliphilus (strain CCUG 57479 / KCTC 22604 / LW1)</name>
    <dbReference type="NCBI Taxonomy" id="1189612"/>
    <lineage>
        <taxon>Bacteria</taxon>
        <taxon>Pseudomonadati</taxon>
        <taxon>Bacteroidota</taxon>
        <taxon>Cytophagia</taxon>
        <taxon>Cytophagales</taxon>
        <taxon>Cyclobacteriaceae</taxon>
    </lineage>
</organism>
<gene>
    <name evidence="7" type="ORF">A33Q_0188</name>
</gene>
<dbReference type="OrthoDB" id="9804482at2"/>
<keyword evidence="5" id="KW-0482">Metalloprotease</keyword>
<dbReference type="Pfam" id="PF04002">
    <property type="entry name" value="RadC"/>
    <property type="match status" value="1"/>
</dbReference>
<dbReference type="Gene3D" id="3.40.140.10">
    <property type="entry name" value="Cytidine Deaminase, domain 2"/>
    <property type="match status" value="1"/>
</dbReference>
<evidence type="ECO:0000256" key="5">
    <source>
        <dbReference type="ARBA" id="ARBA00023049"/>
    </source>
</evidence>
<evidence type="ECO:0000256" key="1">
    <source>
        <dbReference type="ARBA" id="ARBA00022670"/>
    </source>
</evidence>
<reference evidence="7 8" key="1">
    <citation type="journal article" date="2013" name="Genome Announc.">
        <title>Draft Genome Sequence of Indibacter alkaliphilus Strain LW1T, Isolated from Lonar Lake, a Haloalkaline Lake in the Buldana District of Maharashtra, India.</title>
        <authorList>
            <person name="Singh A."/>
            <person name="Kumar Jangir P."/>
            <person name="Sharma R."/>
            <person name="Singh A."/>
            <person name="Kumar Pinnaka A."/>
            <person name="Shivaji S."/>
        </authorList>
    </citation>
    <scope>NUCLEOTIDE SEQUENCE [LARGE SCALE GENOMIC DNA]</scope>
    <source>
        <strain evidence="8">CCUG 57479 / KCTC 22604 / LW1</strain>
    </source>
</reference>
<keyword evidence="8" id="KW-1185">Reference proteome</keyword>
<dbReference type="AlphaFoldDB" id="S2DLP1"/>
<evidence type="ECO:0000256" key="3">
    <source>
        <dbReference type="ARBA" id="ARBA00022801"/>
    </source>
</evidence>
<dbReference type="eggNOG" id="COG2003">
    <property type="taxonomic scope" value="Bacteria"/>
</dbReference>
<dbReference type="RefSeq" id="WP_009035113.1">
    <property type="nucleotide sequence ID" value="NZ_ALWO02000006.1"/>
</dbReference>
<proteinExistence type="predicted"/>
<dbReference type="GO" id="GO:0008237">
    <property type="term" value="F:metallopeptidase activity"/>
    <property type="evidence" value="ECO:0007669"/>
    <property type="project" value="UniProtKB-KW"/>
</dbReference>
<dbReference type="PROSITE" id="PS01302">
    <property type="entry name" value="UPF0758"/>
    <property type="match status" value="1"/>
</dbReference>
<dbReference type="PROSITE" id="PS50249">
    <property type="entry name" value="MPN"/>
    <property type="match status" value="1"/>
</dbReference>
<dbReference type="GO" id="GO:0006508">
    <property type="term" value="P:proteolysis"/>
    <property type="evidence" value="ECO:0007669"/>
    <property type="project" value="UniProtKB-KW"/>
</dbReference>
<sequence length="149" mass="16471">MTNLIFELQLSYKAKGSGKNLQKIRSSVDAFQLLQTIFDPDLIAAREEFIVLYLNRDSCVIGYHKAFQGGVSSVVCDPKIILGVALKSLASGLILAHNHPSGKLIPSEADLSMTRRIKNACKEMEIELMDHLILSPDGQYFSFADEGKI</sequence>
<evidence type="ECO:0000256" key="4">
    <source>
        <dbReference type="ARBA" id="ARBA00022833"/>
    </source>
</evidence>
<dbReference type="Proteomes" id="UP000006073">
    <property type="component" value="Unassembled WGS sequence"/>
</dbReference>
<evidence type="ECO:0000313" key="7">
    <source>
        <dbReference type="EMBL" id="EPA00020.1"/>
    </source>
</evidence>
<dbReference type="PANTHER" id="PTHR30471:SF3">
    <property type="entry name" value="UPF0758 PROTEIN YEES-RELATED"/>
    <property type="match status" value="1"/>
</dbReference>
<evidence type="ECO:0000259" key="6">
    <source>
        <dbReference type="PROSITE" id="PS50249"/>
    </source>
</evidence>
<name>S2DLP1_INDAL</name>
<evidence type="ECO:0000313" key="8">
    <source>
        <dbReference type="Proteomes" id="UP000006073"/>
    </source>
</evidence>
<dbReference type="InterPro" id="IPR020891">
    <property type="entry name" value="UPF0758_CS"/>
</dbReference>
<keyword evidence="3" id="KW-0378">Hydrolase</keyword>
<dbReference type="CDD" id="cd08071">
    <property type="entry name" value="MPN_DUF2466"/>
    <property type="match status" value="1"/>
</dbReference>
<accession>S2DLP1</accession>
<keyword evidence="2" id="KW-0479">Metal-binding</keyword>
<comment type="caution">
    <text evidence="7">The sequence shown here is derived from an EMBL/GenBank/DDBJ whole genome shotgun (WGS) entry which is preliminary data.</text>
</comment>
<dbReference type="InterPro" id="IPR025657">
    <property type="entry name" value="RadC_JAB"/>
</dbReference>
<dbReference type="GO" id="GO:0046872">
    <property type="term" value="F:metal ion binding"/>
    <property type="evidence" value="ECO:0007669"/>
    <property type="project" value="UniProtKB-KW"/>
</dbReference>
<feature type="domain" description="MPN" evidence="6">
    <location>
        <begin position="23"/>
        <end position="149"/>
    </location>
</feature>
<keyword evidence="1" id="KW-0645">Protease</keyword>
<keyword evidence="4" id="KW-0862">Zinc</keyword>
<dbReference type="STRING" id="1189612.A33Q_0188"/>
<dbReference type="InterPro" id="IPR001405">
    <property type="entry name" value="UPF0758"/>
</dbReference>
<dbReference type="EMBL" id="ALWO02000006">
    <property type="protein sequence ID" value="EPA00020.1"/>
    <property type="molecule type" value="Genomic_DNA"/>
</dbReference>
<dbReference type="InterPro" id="IPR037518">
    <property type="entry name" value="MPN"/>
</dbReference>
<dbReference type="PANTHER" id="PTHR30471">
    <property type="entry name" value="DNA REPAIR PROTEIN RADC"/>
    <property type="match status" value="1"/>
</dbReference>
<protein>
    <submittedName>
        <fullName evidence="7">DNA repair protein RadC</fullName>
    </submittedName>
</protein>